<feature type="domain" description="Calcineurin-like phosphoesterase" evidence="3">
    <location>
        <begin position="46"/>
        <end position="267"/>
    </location>
</feature>
<dbReference type="SUPFAM" id="SSF56300">
    <property type="entry name" value="Metallo-dependent phosphatases"/>
    <property type="match status" value="1"/>
</dbReference>
<evidence type="ECO:0000313" key="6">
    <source>
        <dbReference type="Proteomes" id="UP000050454"/>
    </source>
</evidence>
<dbReference type="RefSeq" id="WP_055143678.1">
    <property type="nucleotide sequence ID" value="NZ_JXSZ01000005.1"/>
</dbReference>
<dbReference type="AlphaFoldDB" id="A0A0P7BY97"/>
<dbReference type="PROSITE" id="PS51318">
    <property type="entry name" value="TAT"/>
    <property type="match status" value="1"/>
</dbReference>
<accession>A0A0P7BY97</accession>
<dbReference type="Pfam" id="PF02872">
    <property type="entry name" value="5_nucleotid_C"/>
    <property type="match status" value="1"/>
</dbReference>
<dbReference type="PRINTS" id="PR01607">
    <property type="entry name" value="APYRASEFAMLY"/>
</dbReference>
<feature type="domain" description="5'-Nucleotidase C-terminal" evidence="4">
    <location>
        <begin position="352"/>
        <end position="485"/>
    </location>
</feature>
<comment type="caution">
    <text evidence="5">The sequence shown here is derived from an EMBL/GenBank/DDBJ whole genome shotgun (WGS) entry which is preliminary data.</text>
</comment>
<dbReference type="STRING" id="1605367.AFM12_02405"/>
<keyword evidence="6" id="KW-1185">Reference proteome</keyword>
<evidence type="ECO:0000259" key="3">
    <source>
        <dbReference type="Pfam" id="PF00149"/>
    </source>
</evidence>
<dbReference type="InterPro" id="IPR029052">
    <property type="entry name" value="Metallo-depent_PP-like"/>
</dbReference>
<keyword evidence="2" id="KW-0547">Nucleotide-binding</keyword>
<reference evidence="5 6" key="1">
    <citation type="submission" date="2015-07" db="EMBL/GenBank/DDBJ databases">
        <title>The draft genome sequence of Leadbetterella sp. JN14-9.</title>
        <authorList>
            <person name="Liu Y."/>
            <person name="Du J."/>
            <person name="Shao Z."/>
        </authorList>
    </citation>
    <scope>NUCLEOTIDE SEQUENCE [LARGE SCALE GENOMIC DNA]</scope>
    <source>
        <strain evidence="5 6">JN14-9</strain>
    </source>
</reference>
<dbReference type="InterPro" id="IPR004843">
    <property type="entry name" value="Calcineurin-like_PHP"/>
</dbReference>
<dbReference type="SUPFAM" id="SSF55816">
    <property type="entry name" value="5'-nucleotidase (syn. UDP-sugar hydrolase), C-terminal domain"/>
    <property type="match status" value="1"/>
</dbReference>
<name>A0A0P7BY97_9BACT</name>
<dbReference type="GO" id="GO:0030288">
    <property type="term" value="C:outer membrane-bounded periplasmic space"/>
    <property type="evidence" value="ECO:0007669"/>
    <property type="project" value="TreeGrafter"/>
</dbReference>
<comment type="similarity">
    <text evidence="2">Belongs to the 5'-nucleotidase family.</text>
</comment>
<gene>
    <name evidence="5" type="ORF">AFM12_02405</name>
</gene>
<dbReference type="GO" id="GO:0009166">
    <property type="term" value="P:nucleotide catabolic process"/>
    <property type="evidence" value="ECO:0007669"/>
    <property type="project" value="InterPro"/>
</dbReference>
<dbReference type="GO" id="GO:0016787">
    <property type="term" value="F:hydrolase activity"/>
    <property type="evidence" value="ECO:0007669"/>
    <property type="project" value="UniProtKB-KW"/>
</dbReference>
<dbReference type="EMBL" id="LGTQ01000005">
    <property type="protein sequence ID" value="KPM49478.1"/>
    <property type="molecule type" value="Genomic_DNA"/>
</dbReference>
<evidence type="ECO:0000313" key="5">
    <source>
        <dbReference type="EMBL" id="KPM49478.1"/>
    </source>
</evidence>
<dbReference type="InterPro" id="IPR006179">
    <property type="entry name" value="5_nucleotidase/apyrase"/>
</dbReference>
<protein>
    <submittedName>
        <fullName evidence="5">Metallophosphoesterase</fullName>
    </submittedName>
</protein>
<dbReference type="Gene3D" id="3.60.21.10">
    <property type="match status" value="1"/>
</dbReference>
<dbReference type="PATRIC" id="fig|1605367.3.peg.1824"/>
<dbReference type="InterPro" id="IPR008334">
    <property type="entry name" value="5'-Nucleotdase_C"/>
</dbReference>
<dbReference type="Pfam" id="PF00149">
    <property type="entry name" value="Metallophos"/>
    <property type="match status" value="1"/>
</dbReference>
<dbReference type="Gene3D" id="3.90.780.10">
    <property type="entry name" value="5'-Nucleotidase, C-terminal domain"/>
    <property type="match status" value="1"/>
</dbReference>
<dbReference type="OrthoDB" id="9775118at2"/>
<dbReference type="GO" id="GO:0000166">
    <property type="term" value="F:nucleotide binding"/>
    <property type="evidence" value="ECO:0007669"/>
    <property type="project" value="UniProtKB-KW"/>
</dbReference>
<evidence type="ECO:0000256" key="1">
    <source>
        <dbReference type="ARBA" id="ARBA00022729"/>
    </source>
</evidence>
<keyword evidence="2" id="KW-0378">Hydrolase</keyword>
<evidence type="ECO:0000259" key="4">
    <source>
        <dbReference type="Pfam" id="PF02872"/>
    </source>
</evidence>
<dbReference type="InterPro" id="IPR036907">
    <property type="entry name" value="5'-Nucleotdase_C_sf"/>
</dbReference>
<sequence length="556" mass="62924">MSNNRRDFLKKSVLSGLATTLPVAGVLAGEKNENKAKEKPESGTITLLQSTDVHCQIHPHDELFWENEELTFRKAGGYAHMATLINEIRKENPNTITIDTGDMFQGSELSDRTQGDALVPILNEINYDIYTPGNWEVIYYKQKMQRLLGGLNAPKVCANMFHDKGDGTPGEPIFQPYQIITKLGVKIGFLGYTDHLVPRRQPPALSKGIVYTKPEENIRHYIEVLREQEQCDFVIILSHLGLSQQIALANNPHCEGVDYIFGGDTHERIRKPIECKYAKVVEPGAFSSFVGRLDLKVKNGKIVGEKYELIEVKPDKYPADKKVAEIIKKHEKPYLESINEVVGYSTIPLYRNFVIENTMDTMVIDALKWKTDVDIALSNGFRFCPPRTPNIDGLVPITQGYLFDMLPVNSPVRIGTIKGEMILPWLERELENVFAKEASRRFGGWVVKFRGMELEFYGFKPMGEKVAKVTIGGKPIDPEKDYTVCACEREGDPDDAICRMRNVRNTYSESYTLHDAVREYLKEHSPVTPTPKGSLKILDGDQKLLSQVWGVDYEFS</sequence>
<dbReference type="InterPro" id="IPR006311">
    <property type="entry name" value="TAT_signal"/>
</dbReference>
<organism evidence="5 6">
    <name type="scientific">Jiulongibacter sediminis</name>
    <dbReference type="NCBI Taxonomy" id="1605367"/>
    <lineage>
        <taxon>Bacteria</taxon>
        <taxon>Pseudomonadati</taxon>
        <taxon>Bacteroidota</taxon>
        <taxon>Cytophagia</taxon>
        <taxon>Cytophagales</taxon>
        <taxon>Leadbetterellaceae</taxon>
        <taxon>Jiulongibacter</taxon>
    </lineage>
</organism>
<evidence type="ECO:0000256" key="2">
    <source>
        <dbReference type="RuleBase" id="RU362119"/>
    </source>
</evidence>
<proteinExistence type="inferred from homology"/>
<dbReference type="PANTHER" id="PTHR11575:SF24">
    <property type="entry name" value="5'-NUCLEOTIDASE"/>
    <property type="match status" value="1"/>
</dbReference>
<keyword evidence="1" id="KW-0732">Signal</keyword>
<dbReference type="Proteomes" id="UP000050454">
    <property type="component" value="Unassembled WGS sequence"/>
</dbReference>
<dbReference type="PANTHER" id="PTHR11575">
    <property type="entry name" value="5'-NUCLEOTIDASE-RELATED"/>
    <property type="match status" value="1"/>
</dbReference>